<dbReference type="Gene3D" id="3.40.50.2300">
    <property type="match status" value="2"/>
</dbReference>
<dbReference type="InterPro" id="IPR050555">
    <property type="entry name" value="Bact_Solute-Bind_Prot2"/>
</dbReference>
<dbReference type="InterPro" id="IPR010982">
    <property type="entry name" value="Lambda_DNA-bd_dom_sf"/>
</dbReference>
<dbReference type="AlphaFoldDB" id="A0A9D1NSQ4"/>
<comment type="similarity">
    <text evidence="2">Belongs to the bacterial solute-binding protein 2 family.</text>
</comment>
<evidence type="ECO:0000313" key="4">
    <source>
        <dbReference type="EMBL" id="HIV12137.1"/>
    </source>
</evidence>
<dbReference type="SMART" id="SM00354">
    <property type="entry name" value="HTH_LACI"/>
    <property type="match status" value="1"/>
</dbReference>
<dbReference type="Gene3D" id="1.10.260.40">
    <property type="entry name" value="lambda repressor-like DNA-binding domains"/>
    <property type="match status" value="1"/>
</dbReference>
<evidence type="ECO:0000256" key="1">
    <source>
        <dbReference type="ARBA" id="ARBA00004196"/>
    </source>
</evidence>
<reference evidence="4" key="1">
    <citation type="submission" date="2020-10" db="EMBL/GenBank/DDBJ databases">
        <authorList>
            <person name="Gilroy R."/>
        </authorList>
    </citation>
    <scope>NUCLEOTIDE SEQUENCE</scope>
    <source>
        <strain evidence="4">ChiBcec2-4451</strain>
    </source>
</reference>
<dbReference type="GO" id="GO:0003677">
    <property type="term" value="F:DNA binding"/>
    <property type="evidence" value="ECO:0007669"/>
    <property type="project" value="UniProtKB-KW"/>
</dbReference>
<evidence type="ECO:0000313" key="5">
    <source>
        <dbReference type="Proteomes" id="UP000886723"/>
    </source>
</evidence>
<organism evidence="4 5">
    <name type="scientific">Candidatus Pullilachnospira stercoravium</name>
    <dbReference type="NCBI Taxonomy" id="2840913"/>
    <lineage>
        <taxon>Bacteria</taxon>
        <taxon>Bacillati</taxon>
        <taxon>Bacillota</taxon>
        <taxon>Clostridia</taxon>
        <taxon>Lachnospirales</taxon>
        <taxon>Lachnospiraceae</taxon>
        <taxon>Lachnospiraceae incertae sedis</taxon>
        <taxon>Candidatus Pullilachnospira</taxon>
    </lineage>
</organism>
<proteinExistence type="inferred from homology"/>
<dbReference type="InterPro" id="IPR028082">
    <property type="entry name" value="Peripla_BP_I"/>
</dbReference>
<feature type="domain" description="HTH lacI-type" evidence="3">
    <location>
        <begin position="3"/>
        <end position="57"/>
    </location>
</feature>
<accession>A0A9D1NSQ4</accession>
<dbReference type="InterPro" id="IPR000843">
    <property type="entry name" value="HTH_LacI"/>
</dbReference>
<dbReference type="InterPro" id="IPR025997">
    <property type="entry name" value="SBP_2_dom"/>
</dbReference>
<dbReference type="Pfam" id="PF13407">
    <property type="entry name" value="Peripla_BP_4"/>
    <property type="match status" value="1"/>
</dbReference>
<dbReference type="SUPFAM" id="SSF53822">
    <property type="entry name" value="Periplasmic binding protein-like I"/>
    <property type="match status" value="1"/>
</dbReference>
<comment type="subcellular location">
    <subcellularLocation>
        <location evidence="1">Cell envelope</location>
    </subcellularLocation>
</comment>
<protein>
    <submittedName>
        <fullName evidence="4">LacI family DNA-binding transcriptional regulator</fullName>
    </submittedName>
</protein>
<dbReference type="PROSITE" id="PS00356">
    <property type="entry name" value="HTH_LACI_1"/>
    <property type="match status" value="1"/>
</dbReference>
<sequence>MAVRIQDIAEQAGVSRGTVDRALHKRGRIRPEVADRIWAIARELGYEPRESSEKGRKHLKIGVVTQLAGSSFMIRINQGIEDAARLLGQQGVTLLCRNLETIDEEQQLEVIDQLVDEGIDGLALMPIQCESIRARLSRLSKEQGIPVVTFNSDIVGAGRSCFVGLDNKQSGRAAAGLMGMLTGGRGKILAVTGYFTNSVNSLRIEGFIQELKASWPETELLGVQSSFDDAREVEKIVTETMERTPDLAGIFVASAGQEGVRNAFEKLEITATRRPHVIVYDLTRENVEALMEGTVDFLIDQEAYVQGNYPPKLLYDILVRGKEPDQEYLFTDINIKTKYNL</sequence>
<comment type="caution">
    <text evidence="4">The sequence shown here is derived from an EMBL/GenBank/DDBJ whole genome shotgun (WGS) entry which is preliminary data.</text>
</comment>
<evidence type="ECO:0000256" key="2">
    <source>
        <dbReference type="ARBA" id="ARBA00007639"/>
    </source>
</evidence>
<dbReference type="CDD" id="cd01392">
    <property type="entry name" value="HTH_LacI"/>
    <property type="match status" value="1"/>
</dbReference>
<dbReference type="Pfam" id="PF00356">
    <property type="entry name" value="LacI"/>
    <property type="match status" value="1"/>
</dbReference>
<dbReference type="SUPFAM" id="SSF47413">
    <property type="entry name" value="lambda repressor-like DNA-binding domains"/>
    <property type="match status" value="1"/>
</dbReference>
<dbReference type="PROSITE" id="PS50932">
    <property type="entry name" value="HTH_LACI_2"/>
    <property type="match status" value="1"/>
</dbReference>
<reference evidence="4" key="2">
    <citation type="journal article" date="2021" name="PeerJ">
        <title>Extensive microbial diversity within the chicken gut microbiome revealed by metagenomics and culture.</title>
        <authorList>
            <person name="Gilroy R."/>
            <person name="Ravi A."/>
            <person name="Getino M."/>
            <person name="Pursley I."/>
            <person name="Horton D.L."/>
            <person name="Alikhan N.F."/>
            <person name="Baker D."/>
            <person name="Gharbi K."/>
            <person name="Hall N."/>
            <person name="Watson M."/>
            <person name="Adriaenssens E.M."/>
            <person name="Foster-Nyarko E."/>
            <person name="Jarju S."/>
            <person name="Secka A."/>
            <person name="Antonio M."/>
            <person name="Oren A."/>
            <person name="Chaudhuri R.R."/>
            <person name="La Ragione R."/>
            <person name="Hildebrand F."/>
            <person name="Pallen M.J."/>
        </authorList>
    </citation>
    <scope>NUCLEOTIDE SEQUENCE</scope>
    <source>
        <strain evidence="4">ChiBcec2-4451</strain>
    </source>
</reference>
<dbReference type="CDD" id="cd06307">
    <property type="entry name" value="PBP1_sugar_binding"/>
    <property type="match status" value="1"/>
</dbReference>
<dbReference type="PANTHER" id="PTHR30036:SF7">
    <property type="entry name" value="ABC TRANSPORTER PERIPLASMIC-BINDING PROTEIN YPHF"/>
    <property type="match status" value="1"/>
</dbReference>
<dbReference type="PANTHER" id="PTHR30036">
    <property type="entry name" value="D-XYLOSE-BINDING PERIPLASMIC PROTEIN"/>
    <property type="match status" value="1"/>
</dbReference>
<dbReference type="GO" id="GO:0030288">
    <property type="term" value="C:outer membrane-bounded periplasmic space"/>
    <property type="evidence" value="ECO:0007669"/>
    <property type="project" value="TreeGrafter"/>
</dbReference>
<dbReference type="GO" id="GO:0030246">
    <property type="term" value="F:carbohydrate binding"/>
    <property type="evidence" value="ECO:0007669"/>
    <property type="project" value="TreeGrafter"/>
</dbReference>
<keyword evidence="4" id="KW-0238">DNA-binding</keyword>
<evidence type="ECO:0000259" key="3">
    <source>
        <dbReference type="PROSITE" id="PS50932"/>
    </source>
</evidence>
<name>A0A9D1NSQ4_9FIRM</name>
<gene>
    <name evidence="4" type="ORF">IAA63_03220</name>
</gene>
<dbReference type="EMBL" id="DVON01000066">
    <property type="protein sequence ID" value="HIV12137.1"/>
    <property type="molecule type" value="Genomic_DNA"/>
</dbReference>
<dbReference type="GO" id="GO:0006355">
    <property type="term" value="P:regulation of DNA-templated transcription"/>
    <property type="evidence" value="ECO:0007669"/>
    <property type="project" value="InterPro"/>
</dbReference>
<dbReference type="Proteomes" id="UP000886723">
    <property type="component" value="Unassembled WGS sequence"/>
</dbReference>